<dbReference type="STRING" id="187868.SAMN05192589_11710"/>
<organism evidence="3 4">
    <name type="scientific">Paracidovorax valerianellae</name>
    <dbReference type="NCBI Taxonomy" id="187868"/>
    <lineage>
        <taxon>Bacteria</taxon>
        <taxon>Pseudomonadati</taxon>
        <taxon>Pseudomonadota</taxon>
        <taxon>Betaproteobacteria</taxon>
        <taxon>Burkholderiales</taxon>
        <taxon>Comamonadaceae</taxon>
        <taxon>Paracidovorax</taxon>
    </lineage>
</organism>
<evidence type="ECO:0000313" key="4">
    <source>
        <dbReference type="Proteomes" id="UP000198781"/>
    </source>
</evidence>
<dbReference type="InterPro" id="IPR013702">
    <property type="entry name" value="FIST_domain_N"/>
</dbReference>
<dbReference type="SMART" id="SM00897">
    <property type="entry name" value="FIST"/>
    <property type="match status" value="1"/>
</dbReference>
<protein>
    <submittedName>
        <fullName evidence="3">Small ligand-binding sensory domain FIST</fullName>
    </submittedName>
</protein>
<dbReference type="SMART" id="SM01204">
    <property type="entry name" value="FIST_C"/>
    <property type="match status" value="1"/>
</dbReference>
<accession>A0A1G7CQN9</accession>
<feature type="domain" description="FIST" evidence="1">
    <location>
        <begin position="37"/>
        <end position="231"/>
    </location>
</feature>
<feature type="domain" description="FIST C-domain" evidence="2">
    <location>
        <begin position="232"/>
        <end position="421"/>
    </location>
</feature>
<proteinExistence type="predicted"/>
<dbReference type="Proteomes" id="UP000198781">
    <property type="component" value="Unassembled WGS sequence"/>
</dbReference>
<dbReference type="InterPro" id="IPR019494">
    <property type="entry name" value="FIST_C"/>
</dbReference>
<dbReference type="OrthoDB" id="9770435at2"/>
<dbReference type="Pfam" id="PF10442">
    <property type="entry name" value="FIST_C"/>
    <property type="match status" value="1"/>
</dbReference>
<evidence type="ECO:0000259" key="2">
    <source>
        <dbReference type="SMART" id="SM01204"/>
    </source>
</evidence>
<evidence type="ECO:0000313" key="3">
    <source>
        <dbReference type="EMBL" id="SDE41619.1"/>
    </source>
</evidence>
<keyword evidence="4" id="KW-1185">Reference proteome</keyword>
<dbReference type="RefSeq" id="WP_092745567.1">
    <property type="nucleotide sequence ID" value="NZ_FMZC01000017.1"/>
</dbReference>
<dbReference type="EMBL" id="FMZC01000017">
    <property type="protein sequence ID" value="SDE41619.1"/>
    <property type="molecule type" value="Genomic_DNA"/>
</dbReference>
<name>A0A1G7CQN9_9BURK</name>
<evidence type="ECO:0000259" key="1">
    <source>
        <dbReference type="SMART" id="SM00897"/>
    </source>
</evidence>
<sequence>MKLFPNGHATHPQWRMAAALALAQLRAQMALPQYASAPTLGLLYITDHYANEAQAVLDFVSAELPEVTDWSGTVGVGVAANNAEYFDEPALSIMLLDLSPDQYRVFSGVAPLARNAASGFVAHTALVHADGRTPDLAELIDEMADRTASGYLFGGLSASRSASVQFAVGGDGNMAGQGGARGVFDGGLSGVAFSEGVSLLSRVTQGCQPVGPLATITEAQDNVVLSLDGQPALDALLDTLNISLDGDPQPALREVRATLAGLIEAGAQPLGRAGYFGTDTRVRHIVGLDATRRGVALADHVEEGMRLAFCRRNVTAARADLMRICAEIREELTPEETEILPAAIPSADSERRALAQALGGSGDLSPQAPTQRHMVGAIYVSCSGRGGPHFGGPSAELQIVRHALGDVPLVGFFAGGEIAHHRLYGYTGVLTVFTSEHAPV</sequence>
<reference evidence="3 4" key="1">
    <citation type="submission" date="2016-10" db="EMBL/GenBank/DDBJ databases">
        <authorList>
            <person name="de Groot N.N."/>
        </authorList>
    </citation>
    <scope>NUCLEOTIDE SEQUENCE [LARGE SCALE GENOMIC DNA]</scope>
    <source>
        <strain evidence="3 4">DSM 16619</strain>
    </source>
</reference>
<dbReference type="Pfam" id="PF08495">
    <property type="entry name" value="FIST"/>
    <property type="match status" value="1"/>
</dbReference>
<gene>
    <name evidence="3" type="ORF">SAMN05192589_11710</name>
</gene>
<dbReference type="AlphaFoldDB" id="A0A1G7CQN9"/>